<name>A0A061R2B9_9CHLO</name>
<organism evidence="1">
    <name type="scientific">Tetraselmis sp. GSL018</name>
    <dbReference type="NCBI Taxonomy" id="582737"/>
    <lineage>
        <taxon>Eukaryota</taxon>
        <taxon>Viridiplantae</taxon>
        <taxon>Chlorophyta</taxon>
        <taxon>core chlorophytes</taxon>
        <taxon>Chlorodendrophyceae</taxon>
        <taxon>Chlorodendrales</taxon>
        <taxon>Chlorodendraceae</taxon>
        <taxon>Tetraselmis</taxon>
    </lineage>
</organism>
<evidence type="ECO:0000313" key="1">
    <source>
        <dbReference type="EMBL" id="JAC64904.1"/>
    </source>
</evidence>
<dbReference type="AlphaFoldDB" id="A0A061R2B9"/>
<dbReference type="EMBL" id="GBEZ01021885">
    <property type="protein sequence ID" value="JAC64904.1"/>
    <property type="molecule type" value="Transcribed_RNA"/>
</dbReference>
<reference evidence="1" key="1">
    <citation type="submission" date="2014-05" db="EMBL/GenBank/DDBJ databases">
        <title>The transcriptome of the halophilic microalga Tetraselmis sp. GSL018 isolated from the Great Salt Lake, Utah.</title>
        <authorList>
            <person name="Jinkerson R.E."/>
            <person name="D'Adamo S."/>
            <person name="Posewitz M.C."/>
        </authorList>
    </citation>
    <scope>NUCLEOTIDE SEQUENCE</scope>
    <source>
        <strain evidence="1">GSL018</strain>
    </source>
</reference>
<accession>A0A061R2B9</accession>
<feature type="non-terminal residue" evidence="1">
    <location>
        <position position="71"/>
    </location>
</feature>
<feature type="non-terminal residue" evidence="1">
    <location>
        <position position="1"/>
    </location>
</feature>
<sequence>RVRKNIARVLITQGNIPISDMQTLKCKAACTSTVGATKETLSRRVRGNVSVHAVCRTSTKELKTHYRASPC</sequence>
<gene>
    <name evidence="1" type="ORF">TSPGSL018_17269</name>
</gene>
<protein>
    <submittedName>
        <fullName evidence="1">Uncharacterized protein</fullName>
    </submittedName>
</protein>
<proteinExistence type="predicted"/>